<reference evidence="2" key="2">
    <citation type="submission" date="2023-06" db="EMBL/GenBank/DDBJ databases">
        <authorList>
            <consortium name="Lawrence Berkeley National Laboratory"/>
            <person name="Haridas S."/>
            <person name="Hensen N."/>
            <person name="Bonometti L."/>
            <person name="Westerberg I."/>
            <person name="Brannstrom I.O."/>
            <person name="Guillou S."/>
            <person name="Cros-Aarteil S."/>
            <person name="Calhoun S."/>
            <person name="Kuo A."/>
            <person name="Mondo S."/>
            <person name="Pangilinan J."/>
            <person name="Riley R."/>
            <person name="Labutti K."/>
            <person name="Andreopoulos B."/>
            <person name="Lipzen A."/>
            <person name="Chen C."/>
            <person name="Yanf M."/>
            <person name="Daum C."/>
            <person name="Ng V."/>
            <person name="Clum A."/>
            <person name="Steindorff A."/>
            <person name="Ohm R."/>
            <person name="Martin F."/>
            <person name="Silar P."/>
            <person name="Natvig D."/>
            <person name="Lalanne C."/>
            <person name="Gautier V."/>
            <person name="Ament-Velasquez S.L."/>
            <person name="Kruys A."/>
            <person name="Hutchinson M.I."/>
            <person name="Powell A.J."/>
            <person name="Barry K."/>
            <person name="Miller A.N."/>
            <person name="Grigoriev I.V."/>
            <person name="Debuchy R."/>
            <person name="Gladieux P."/>
            <person name="Thoren M.H."/>
            <person name="Johannesson H."/>
        </authorList>
    </citation>
    <scope>NUCLEOTIDE SEQUENCE</scope>
    <source>
        <strain evidence="2">SMH4131-1</strain>
    </source>
</reference>
<evidence type="ECO:0000256" key="1">
    <source>
        <dbReference type="SAM" id="MobiDB-lite"/>
    </source>
</evidence>
<evidence type="ECO:0000313" key="2">
    <source>
        <dbReference type="EMBL" id="KAK3327047.1"/>
    </source>
</evidence>
<comment type="caution">
    <text evidence="2">The sequence shown here is derived from an EMBL/GenBank/DDBJ whole genome shotgun (WGS) entry which is preliminary data.</text>
</comment>
<proteinExistence type="predicted"/>
<dbReference type="Proteomes" id="UP001286456">
    <property type="component" value="Unassembled WGS sequence"/>
</dbReference>
<feature type="compositionally biased region" description="Basic and acidic residues" evidence="1">
    <location>
        <begin position="1"/>
        <end position="13"/>
    </location>
</feature>
<accession>A0AAE0MC57</accession>
<dbReference type="AlphaFoldDB" id="A0AAE0MC57"/>
<keyword evidence="3" id="KW-1185">Reference proteome</keyword>
<dbReference type="EMBL" id="JAUEPO010000003">
    <property type="protein sequence ID" value="KAK3327047.1"/>
    <property type="molecule type" value="Genomic_DNA"/>
</dbReference>
<sequence>MPERSQKEVKEVEKEEEEKEEEDKEEEEKEEEEKEEVGITPTPFLYASIPGTSFTITRTPIILGFRSNSKPVQNSIRIFWQYTEIFFSPVGVCATSLALVLASPDPQYEALVGSSEKLLEMASNTILYGAGSSLRAQKAGSGVNVPQVIPFFSIGFKLVQH</sequence>
<name>A0AAE0MC57_9PEZI</name>
<protein>
    <submittedName>
        <fullName evidence="2">Uncharacterized protein</fullName>
    </submittedName>
</protein>
<feature type="region of interest" description="Disordered" evidence="1">
    <location>
        <begin position="1"/>
        <end position="42"/>
    </location>
</feature>
<gene>
    <name evidence="2" type="ORF">B0T19DRAFT_399955</name>
</gene>
<organism evidence="2 3">
    <name type="scientific">Cercophora scortea</name>
    <dbReference type="NCBI Taxonomy" id="314031"/>
    <lineage>
        <taxon>Eukaryota</taxon>
        <taxon>Fungi</taxon>
        <taxon>Dikarya</taxon>
        <taxon>Ascomycota</taxon>
        <taxon>Pezizomycotina</taxon>
        <taxon>Sordariomycetes</taxon>
        <taxon>Sordariomycetidae</taxon>
        <taxon>Sordariales</taxon>
        <taxon>Lasiosphaeriaceae</taxon>
        <taxon>Cercophora</taxon>
    </lineage>
</organism>
<reference evidence="2" key="1">
    <citation type="journal article" date="2023" name="Mol. Phylogenet. Evol.">
        <title>Genome-scale phylogeny and comparative genomics of the fungal order Sordariales.</title>
        <authorList>
            <person name="Hensen N."/>
            <person name="Bonometti L."/>
            <person name="Westerberg I."/>
            <person name="Brannstrom I.O."/>
            <person name="Guillou S."/>
            <person name="Cros-Aarteil S."/>
            <person name="Calhoun S."/>
            <person name="Haridas S."/>
            <person name="Kuo A."/>
            <person name="Mondo S."/>
            <person name="Pangilinan J."/>
            <person name="Riley R."/>
            <person name="LaButti K."/>
            <person name="Andreopoulos B."/>
            <person name="Lipzen A."/>
            <person name="Chen C."/>
            <person name="Yan M."/>
            <person name="Daum C."/>
            <person name="Ng V."/>
            <person name="Clum A."/>
            <person name="Steindorff A."/>
            <person name="Ohm R.A."/>
            <person name="Martin F."/>
            <person name="Silar P."/>
            <person name="Natvig D.O."/>
            <person name="Lalanne C."/>
            <person name="Gautier V."/>
            <person name="Ament-Velasquez S.L."/>
            <person name="Kruys A."/>
            <person name="Hutchinson M.I."/>
            <person name="Powell A.J."/>
            <person name="Barry K."/>
            <person name="Miller A.N."/>
            <person name="Grigoriev I.V."/>
            <person name="Debuchy R."/>
            <person name="Gladieux P."/>
            <person name="Hiltunen Thoren M."/>
            <person name="Johannesson H."/>
        </authorList>
    </citation>
    <scope>NUCLEOTIDE SEQUENCE</scope>
    <source>
        <strain evidence="2">SMH4131-1</strain>
    </source>
</reference>
<feature type="compositionally biased region" description="Acidic residues" evidence="1">
    <location>
        <begin position="14"/>
        <end position="35"/>
    </location>
</feature>
<evidence type="ECO:0000313" key="3">
    <source>
        <dbReference type="Proteomes" id="UP001286456"/>
    </source>
</evidence>